<dbReference type="Pfam" id="PF00528">
    <property type="entry name" value="BPD_transp_1"/>
    <property type="match status" value="1"/>
</dbReference>
<keyword evidence="4 7" id="KW-0812">Transmembrane</keyword>
<keyword evidence="5 7" id="KW-1133">Transmembrane helix</keyword>
<dbReference type="EMBL" id="VULO01000008">
    <property type="protein sequence ID" value="MSS84657.1"/>
    <property type="molecule type" value="Genomic_DNA"/>
</dbReference>
<evidence type="ECO:0000313" key="10">
    <source>
        <dbReference type="Proteomes" id="UP000470875"/>
    </source>
</evidence>
<name>A0A6N7VS95_9ACTO</name>
<dbReference type="PANTHER" id="PTHR43163:SF6">
    <property type="entry name" value="DIPEPTIDE TRANSPORT SYSTEM PERMEASE PROTEIN DPPB-RELATED"/>
    <property type="match status" value="1"/>
</dbReference>
<keyword evidence="6 7" id="KW-0472">Membrane</keyword>
<evidence type="ECO:0000256" key="4">
    <source>
        <dbReference type="ARBA" id="ARBA00022692"/>
    </source>
</evidence>
<gene>
    <name evidence="9" type="ORF">FYJ24_07735</name>
</gene>
<feature type="transmembrane region" description="Helical" evidence="7">
    <location>
        <begin position="186"/>
        <end position="205"/>
    </location>
</feature>
<evidence type="ECO:0000313" key="9">
    <source>
        <dbReference type="EMBL" id="MSS84657.1"/>
    </source>
</evidence>
<comment type="subcellular location">
    <subcellularLocation>
        <location evidence="1 7">Cell membrane</location>
        <topology evidence="1 7">Multi-pass membrane protein</topology>
    </subcellularLocation>
</comment>
<dbReference type="AlphaFoldDB" id="A0A6N7VS95"/>
<feature type="transmembrane region" description="Helical" evidence="7">
    <location>
        <begin position="108"/>
        <end position="133"/>
    </location>
</feature>
<dbReference type="InterPro" id="IPR045621">
    <property type="entry name" value="BPD_transp_1_N"/>
</dbReference>
<dbReference type="Proteomes" id="UP000470875">
    <property type="component" value="Unassembled WGS sequence"/>
</dbReference>
<dbReference type="InterPro" id="IPR000515">
    <property type="entry name" value="MetI-like"/>
</dbReference>
<keyword evidence="3" id="KW-1003">Cell membrane</keyword>
<comment type="caution">
    <text evidence="9">The sequence shown here is derived from an EMBL/GenBank/DDBJ whole genome shotgun (WGS) entry which is preliminary data.</text>
</comment>
<feature type="transmembrane region" description="Helical" evidence="7">
    <location>
        <begin position="21"/>
        <end position="40"/>
    </location>
</feature>
<keyword evidence="2 7" id="KW-0813">Transport</keyword>
<proteinExistence type="inferred from homology"/>
<evidence type="ECO:0000256" key="5">
    <source>
        <dbReference type="ARBA" id="ARBA00022989"/>
    </source>
</evidence>
<dbReference type="InterPro" id="IPR035906">
    <property type="entry name" value="MetI-like_sf"/>
</dbReference>
<evidence type="ECO:0000256" key="2">
    <source>
        <dbReference type="ARBA" id="ARBA00022448"/>
    </source>
</evidence>
<sequence>MFTFSSIKNVTWRIVKRFLSRVLPVVIGVVVAVFFLLRLVPGDPARIILGDQATDASVIALREQLGLDQPVWVQFSHFVTQLFTHFDTGESLVYGESTRTLILERAPLSLGIVAIAVMLTLAIAVPLSVAAASHQDGPVDHMVRVIPAVGMGMPTFWVGLLLIIVFAVNLKWLPVGGIGDGPLQPFLSLVLPGVAVAIAAIPPLVRSLRSELLDVTHADFVTTLRAAHIPERTIQFRHVLRNAAVPTLNLFGVNVAFMIGGTLVVEKVFAINGVGSLLFNAISSRDFPVVQGVALYCAFFVVLITIIVDLCSAAIDPRLRLGSS</sequence>
<keyword evidence="10" id="KW-1185">Reference proteome</keyword>
<dbReference type="PANTHER" id="PTHR43163">
    <property type="entry name" value="DIPEPTIDE TRANSPORT SYSTEM PERMEASE PROTEIN DPPB-RELATED"/>
    <property type="match status" value="1"/>
</dbReference>
<protein>
    <submittedName>
        <fullName evidence="9">ABC transporter permease</fullName>
    </submittedName>
</protein>
<evidence type="ECO:0000256" key="6">
    <source>
        <dbReference type="ARBA" id="ARBA00023136"/>
    </source>
</evidence>
<feature type="transmembrane region" description="Helical" evidence="7">
    <location>
        <begin position="293"/>
        <end position="315"/>
    </location>
</feature>
<dbReference type="GO" id="GO:0071916">
    <property type="term" value="F:dipeptide transmembrane transporter activity"/>
    <property type="evidence" value="ECO:0007669"/>
    <property type="project" value="TreeGrafter"/>
</dbReference>
<dbReference type="Gene3D" id="1.10.3720.10">
    <property type="entry name" value="MetI-like"/>
    <property type="match status" value="1"/>
</dbReference>
<feature type="domain" description="ABC transmembrane type-1" evidence="8">
    <location>
        <begin position="106"/>
        <end position="312"/>
    </location>
</feature>
<reference evidence="9 10" key="1">
    <citation type="submission" date="2019-08" db="EMBL/GenBank/DDBJ databases">
        <title>In-depth cultivation of the pig gut microbiome towards novel bacterial diversity and tailored functional studies.</title>
        <authorList>
            <person name="Wylensek D."/>
            <person name="Hitch T.C.A."/>
            <person name="Clavel T."/>
        </authorList>
    </citation>
    <scope>NUCLEOTIDE SEQUENCE [LARGE SCALE GENOMIC DNA]</scope>
    <source>
        <strain evidence="9 10">WB03_NA08</strain>
    </source>
</reference>
<organism evidence="9 10">
    <name type="scientific">Scrofimicrobium canadense</name>
    <dbReference type="NCBI Taxonomy" id="2652290"/>
    <lineage>
        <taxon>Bacteria</taxon>
        <taxon>Bacillati</taxon>
        <taxon>Actinomycetota</taxon>
        <taxon>Actinomycetes</taxon>
        <taxon>Actinomycetales</taxon>
        <taxon>Actinomycetaceae</taxon>
        <taxon>Scrofimicrobium</taxon>
    </lineage>
</organism>
<dbReference type="SUPFAM" id="SSF161098">
    <property type="entry name" value="MetI-like"/>
    <property type="match status" value="1"/>
</dbReference>
<evidence type="ECO:0000256" key="7">
    <source>
        <dbReference type="RuleBase" id="RU363032"/>
    </source>
</evidence>
<accession>A0A6N7VS95</accession>
<evidence type="ECO:0000256" key="3">
    <source>
        <dbReference type="ARBA" id="ARBA00022475"/>
    </source>
</evidence>
<evidence type="ECO:0000259" key="8">
    <source>
        <dbReference type="PROSITE" id="PS50928"/>
    </source>
</evidence>
<dbReference type="Pfam" id="PF19300">
    <property type="entry name" value="BPD_transp_1_N"/>
    <property type="match status" value="1"/>
</dbReference>
<dbReference type="RefSeq" id="WP_154545219.1">
    <property type="nucleotide sequence ID" value="NZ_VULO01000008.1"/>
</dbReference>
<feature type="transmembrane region" description="Helical" evidence="7">
    <location>
        <begin position="243"/>
        <end position="265"/>
    </location>
</feature>
<comment type="similarity">
    <text evidence="7">Belongs to the binding-protein-dependent transport system permease family.</text>
</comment>
<feature type="transmembrane region" description="Helical" evidence="7">
    <location>
        <begin position="145"/>
        <end position="166"/>
    </location>
</feature>
<dbReference type="GO" id="GO:0005886">
    <property type="term" value="C:plasma membrane"/>
    <property type="evidence" value="ECO:0007669"/>
    <property type="project" value="UniProtKB-SubCell"/>
</dbReference>
<evidence type="ECO:0000256" key="1">
    <source>
        <dbReference type="ARBA" id="ARBA00004651"/>
    </source>
</evidence>
<dbReference type="CDD" id="cd06261">
    <property type="entry name" value="TM_PBP2"/>
    <property type="match status" value="1"/>
</dbReference>
<dbReference type="PROSITE" id="PS50928">
    <property type="entry name" value="ABC_TM1"/>
    <property type="match status" value="1"/>
</dbReference>